<keyword evidence="1" id="KW-0614">Plasmid</keyword>
<evidence type="ECO:0000313" key="1">
    <source>
        <dbReference type="EMBL" id="AIU53938.1"/>
    </source>
</evidence>
<dbReference type="EMBL" id="KM613043">
    <property type="protein sequence ID" value="AIU53938.1"/>
    <property type="molecule type" value="Genomic_DNA"/>
</dbReference>
<dbReference type="InterPro" id="IPR013321">
    <property type="entry name" value="Arc_rbn_hlx_hlx"/>
</dbReference>
<dbReference type="RefSeq" id="WP_172686354.1">
    <property type="nucleotide sequence ID" value="NZ_KM613043.1"/>
</dbReference>
<name>A0A097PT96_9STAP</name>
<accession>A0A097PT96</accession>
<proteinExistence type="predicted"/>
<geneLocation type="plasmid" evidence="1">
    <name>pBac115</name>
</geneLocation>
<dbReference type="Gene3D" id="1.10.1220.10">
    <property type="entry name" value="Met repressor-like"/>
    <property type="match status" value="1"/>
</dbReference>
<protein>
    <submittedName>
        <fullName evidence="1">Putative plasmid replication-associated protein</fullName>
    </submittedName>
</protein>
<dbReference type="AlphaFoldDB" id="A0A097PT96"/>
<organism evidence="1">
    <name type="scientific">Macrococcoides caseolyticum</name>
    <dbReference type="NCBI Taxonomy" id="69966"/>
    <lineage>
        <taxon>Bacteria</taxon>
        <taxon>Bacillati</taxon>
        <taxon>Bacillota</taxon>
        <taxon>Bacilli</taxon>
        <taxon>Bacillales</taxon>
        <taxon>Staphylococcaceae</taxon>
        <taxon>Macrococcoides</taxon>
    </lineage>
</organism>
<sequence>MPGFLDNIDTSEVKYTPNYSVSKESATIRVRKDIKKRLEHMKVDKDIKIIDIVTEVLEKYLREQGY</sequence>
<reference evidence="1" key="1">
    <citation type="journal article" date="2014" name="J. Bacteriol.">
        <title>Characterization of a novel plasmid-borne thiopeptide gene cluster in Staphylococcus epidermidis strain 115.</title>
        <authorList>
            <person name="Bennallack P.R."/>
            <person name="Burt S.R."/>
            <person name="Heder M.J."/>
            <person name="Robison R.A."/>
            <person name="Griffitts J.S."/>
        </authorList>
    </citation>
    <scope>NUCLEOTIDE SEQUENCE</scope>
    <source>
        <strain evidence="1">115</strain>
        <plasmid evidence="1">pBac115</plasmid>
    </source>
</reference>
<dbReference type="GO" id="GO:0006355">
    <property type="term" value="P:regulation of DNA-templated transcription"/>
    <property type="evidence" value="ECO:0007669"/>
    <property type="project" value="InterPro"/>
</dbReference>